<dbReference type="GeneID" id="55967382"/>
<dbReference type="Gene3D" id="3.40.309.10">
    <property type="entry name" value="Aldehyde Dehydrogenase, Chain A, domain 2"/>
    <property type="match status" value="1"/>
</dbReference>
<dbReference type="PANTHER" id="PTHR43353">
    <property type="entry name" value="SUCCINATE-SEMIALDEHYDE DEHYDROGENASE, MITOCHONDRIAL"/>
    <property type="match status" value="1"/>
</dbReference>
<reference evidence="5" key="1">
    <citation type="submission" date="2020-03" db="EMBL/GenBank/DDBJ databases">
        <title>Site-based positive gene gene selection in Geosmithia morbida across the United States reveals a broad range of putative effectors and factors for local host and environmental adapation.</title>
        <authorList>
            <person name="Onufrak A."/>
            <person name="Murdoch R.W."/>
            <person name="Gazis R."/>
            <person name="Huff M."/>
            <person name="Staton M."/>
            <person name="Klingeman W."/>
            <person name="Hadziabdic D."/>
        </authorList>
    </citation>
    <scope>NUCLEOTIDE SEQUENCE</scope>
    <source>
        <strain evidence="5">1262</strain>
    </source>
</reference>
<evidence type="ECO:0000313" key="6">
    <source>
        <dbReference type="Proteomes" id="UP000749293"/>
    </source>
</evidence>
<proteinExistence type="inferred from homology"/>
<dbReference type="OrthoDB" id="310895at2759"/>
<evidence type="ECO:0000256" key="1">
    <source>
        <dbReference type="ARBA" id="ARBA00009986"/>
    </source>
</evidence>
<protein>
    <submittedName>
        <fullName evidence="5">Acyl-CoA reductase or other NAD-dependent aldehyde dehydrogenase</fullName>
    </submittedName>
</protein>
<dbReference type="RefSeq" id="XP_035324558.1">
    <property type="nucleotide sequence ID" value="XM_035463134.1"/>
</dbReference>
<dbReference type="CDD" id="cd07105">
    <property type="entry name" value="ALDH_SaliADH"/>
    <property type="match status" value="1"/>
</dbReference>
<name>A0A9P4Z1X2_9HYPO</name>
<keyword evidence="3" id="KW-0560">Oxidoreductase</keyword>
<gene>
    <name evidence="5" type="ORF">GMORB2_1152</name>
</gene>
<feature type="domain" description="Aldehyde dehydrogenase" evidence="4">
    <location>
        <begin position="14"/>
        <end position="470"/>
    </location>
</feature>
<accession>A0A9P4Z1X2</accession>
<evidence type="ECO:0000256" key="3">
    <source>
        <dbReference type="ARBA" id="ARBA00023002"/>
    </source>
</evidence>
<evidence type="ECO:0000313" key="5">
    <source>
        <dbReference type="EMBL" id="KAF4125906.1"/>
    </source>
</evidence>
<dbReference type="InterPro" id="IPR050740">
    <property type="entry name" value="Aldehyde_DH_Superfamily"/>
</dbReference>
<dbReference type="InterPro" id="IPR016162">
    <property type="entry name" value="Ald_DH_N"/>
</dbReference>
<dbReference type="EMBL" id="JAANYQ010000002">
    <property type="protein sequence ID" value="KAF4125906.1"/>
    <property type="molecule type" value="Genomic_DNA"/>
</dbReference>
<dbReference type="AlphaFoldDB" id="A0A9P4Z1X2"/>
<evidence type="ECO:0000259" key="4">
    <source>
        <dbReference type="Pfam" id="PF00171"/>
    </source>
</evidence>
<dbReference type="FunFam" id="3.40.605.10:FF:000012">
    <property type="entry name" value="NAD-dependent succinate-semialdehyde dehydrogenase"/>
    <property type="match status" value="1"/>
</dbReference>
<organism evidence="5 6">
    <name type="scientific">Geosmithia morbida</name>
    <dbReference type="NCBI Taxonomy" id="1094350"/>
    <lineage>
        <taxon>Eukaryota</taxon>
        <taxon>Fungi</taxon>
        <taxon>Dikarya</taxon>
        <taxon>Ascomycota</taxon>
        <taxon>Pezizomycotina</taxon>
        <taxon>Sordariomycetes</taxon>
        <taxon>Hypocreomycetidae</taxon>
        <taxon>Hypocreales</taxon>
        <taxon>Bionectriaceae</taxon>
        <taxon>Geosmithia</taxon>
    </lineage>
</organism>
<dbReference type="Pfam" id="PF00171">
    <property type="entry name" value="Aldedh"/>
    <property type="match status" value="1"/>
</dbReference>
<sequence>MATVPLFINGKEEESSATFDVVSPYTKGTCWRAASATPRDAVRAVEAAEAAFPAWSRTKPTDRRDVLLRAADLLEQRLDECAGYMRTEMGADVGASQFFVVPLSIRMLRDLAGRITSICGSVPVVEQEGQSAMIVKEAMGVVLGIVPWNAPYVFGIRAAACALATGNTTVLKSSEMSPRCYWAIARAFHDAGLPDGCLNVISCRPQDAPAVVDAMIDHPAVRKVNFTGSTAVGRKVAKKCGEALKPCLMELGGKNSSIVCADADLERALREVMAGSFLNSGQICMATDRVILHKDIAPAFMTALGEALKVAAQEQPPLTLVSSASKERVAKLVSDALSSGAQLISGPLDSDATQQGVRLNRVLVGHVKEHMAIWNDESFAPVAACMVVESDDEAVTMANRGGYGLSAAVFTEDLRKGFALARRIESGAVHINSMTIHDEPVLPHGGVKNSGWGRFNGTMGLDEFLVTKSITWND</sequence>
<dbReference type="GO" id="GO:0004777">
    <property type="term" value="F:succinate-semialdehyde dehydrogenase (NAD+) activity"/>
    <property type="evidence" value="ECO:0007669"/>
    <property type="project" value="TreeGrafter"/>
</dbReference>
<comment type="similarity">
    <text evidence="1">Belongs to the aldehyde dehydrogenase family.</text>
</comment>
<dbReference type="Gene3D" id="3.40.605.10">
    <property type="entry name" value="Aldehyde Dehydrogenase, Chain A, domain 1"/>
    <property type="match status" value="1"/>
</dbReference>
<dbReference type="PROSITE" id="PS00070">
    <property type="entry name" value="ALDEHYDE_DEHYDR_CYS"/>
    <property type="match status" value="1"/>
</dbReference>
<keyword evidence="2" id="KW-0521">NADP</keyword>
<dbReference type="SUPFAM" id="SSF53720">
    <property type="entry name" value="ALDH-like"/>
    <property type="match status" value="1"/>
</dbReference>
<dbReference type="InterPro" id="IPR016161">
    <property type="entry name" value="Ald_DH/histidinol_DH"/>
</dbReference>
<dbReference type="InterPro" id="IPR016160">
    <property type="entry name" value="Ald_DH_CS_CYS"/>
</dbReference>
<dbReference type="PANTHER" id="PTHR43353:SF2">
    <property type="entry name" value="ALDEHYDE DEHYDROGENASE FAMILY PROTEIN (AFU_ORTHOLOGUE AFUA_8G05520)"/>
    <property type="match status" value="1"/>
</dbReference>
<dbReference type="GO" id="GO:0009450">
    <property type="term" value="P:gamma-aminobutyric acid catabolic process"/>
    <property type="evidence" value="ECO:0007669"/>
    <property type="project" value="TreeGrafter"/>
</dbReference>
<evidence type="ECO:0000256" key="2">
    <source>
        <dbReference type="ARBA" id="ARBA00022857"/>
    </source>
</evidence>
<dbReference type="InterPro" id="IPR016163">
    <property type="entry name" value="Ald_DH_C"/>
</dbReference>
<dbReference type="Proteomes" id="UP000749293">
    <property type="component" value="Unassembled WGS sequence"/>
</dbReference>
<comment type="caution">
    <text evidence="5">The sequence shown here is derived from an EMBL/GenBank/DDBJ whole genome shotgun (WGS) entry which is preliminary data.</text>
</comment>
<keyword evidence="6" id="KW-1185">Reference proteome</keyword>
<dbReference type="InterPro" id="IPR015590">
    <property type="entry name" value="Aldehyde_DH_dom"/>
</dbReference>